<dbReference type="PANTHER" id="PTHR14207:SF1">
    <property type="entry name" value="EMOPAMIL-BINDING PROTEIN-LIKE"/>
    <property type="match status" value="1"/>
</dbReference>
<comment type="subcellular location">
    <subcellularLocation>
        <location evidence="1">Membrane</location>
        <topology evidence="1">Multi-pass membrane protein</topology>
    </subcellularLocation>
</comment>
<gene>
    <name evidence="10" type="ORF">PAC_19373</name>
</gene>
<evidence type="ECO:0000256" key="6">
    <source>
        <dbReference type="PROSITE-ProRule" id="PRU01087"/>
    </source>
</evidence>
<keyword evidence="11" id="KW-1185">Reference proteome</keyword>
<feature type="transmembrane region" description="Helical" evidence="8">
    <location>
        <begin position="53"/>
        <end position="72"/>
    </location>
</feature>
<dbReference type="STRING" id="576137.A0A1L7XWP7"/>
<dbReference type="OrthoDB" id="5415655at2759"/>
<sequence length="260" mass="29653">MSMHRLPKLESRPIFDHTSIFALSSIVALFATACSFSYVLLHKSAKTKIRILFTWHLFDALIHFTIESSYLYNVFFTSMAKLDATYTRGLHSTPMTPVNVSFLEDSKRLHGSFYGTSMTARLWQEYAKADTRWGGSDLTITSVEIITVFFIAPLALYVCYLLRKQEHTKAWFWMAMVATGELYGGLMTLLPEWLSGSTHLDISNMLTLWVYLFLFKALWALFPLWILVNAYHTLTFSNESSTSKLSNGMCKSKPSVAESL</sequence>
<dbReference type="AlphaFoldDB" id="A0A1L7XWP7"/>
<feature type="transmembrane region" description="Helical" evidence="8">
    <location>
        <begin position="20"/>
        <end position="41"/>
    </location>
</feature>
<feature type="transmembrane region" description="Helical" evidence="8">
    <location>
        <begin position="170"/>
        <end position="189"/>
    </location>
</feature>
<dbReference type="PROSITE" id="PS51257">
    <property type="entry name" value="PROKAR_LIPOPROTEIN"/>
    <property type="match status" value="1"/>
</dbReference>
<feature type="transmembrane region" description="Helical" evidence="8">
    <location>
        <begin position="145"/>
        <end position="163"/>
    </location>
</feature>
<dbReference type="Pfam" id="PF05241">
    <property type="entry name" value="EBP"/>
    <property type="match status" value="1"/>
</dbReference>
<dbReference type="GO" id="GO:0016020">
    <property type="term" value="C:membrane"/>
    <property type="evidence" value="ECO:0007669"/>
    <property type="project" value="UniProtKB-SubCell"/>
</dbReference>
<comment type="similarity">
    <text evidence="2">Belongs to the EBP family.</text>
</comment>
<evidence type="ECO:0000256" key="5">
    <source>
        <dbReference type="ARBA" id="ARBA00023136"/>
    </source>
</evidence>
<evidence type="ECO:0000313" key="10">
    <source>
        <dbReference type="EMBL" id="CZR69473.1"/>
    </source>
</evidence>
<accession>A0A1L7XWP7</accession>
<dbReference type="GO" id="GO:0005783">
    <property type="term" value="C:endoplasmic reticulum"/>
    <property type="evidence" value="ECO:0007669"/>
    <property type="project" value="TreeGrafter"/>
</dbReference>
<keyword evidence="5 6" id="KW-0472">Membrane</keyword>
<evidence type="ECO:0000256" key="3">
    <source>
        <dbReference type="ARBA" id="ARBA00022692"/>
    </source>
</evidence>
<protein>
    <submittedName>
        <fullName evidence="10">Related to C-8,7 sterol isomerase/emopamil-binding protein</fullName>
    </submittedName>
</protein>
<evidence type="ECO:0000256" key="2">
    <source>
        <dbReference type="ARBA" id="ARBA00008337"/>
    </source>
</evidence>
<keyword evidence="10" id="KW-0413">Isomerase</keyword>
<dbReference type="InterPro" id="IPR033118">
    <property type="entry name" value="EXPERA"/>
</dbReference>
<keyword evidence="3 6" id="KW-0812">Transmembrane</keyword>
<dbReference type="InterPro" id="IPR007905">
    <property type="entry name" value="EBP"/>
</dbReference>
<evidence type="ECO:0000256" key="7">
    <source>
        <dbReference type="SAM" id="MobiDB-lite"/>
    </source>
</evidence>
<organism evidence="10 11">
    <name type="scientific">Phialocephala subalpina</name>
    <dbReference type="NCBI Taxonomy" id="576137"/>
    <lineage>
        <taxon>Eukaryota</taxon>
        <taxon>Fungi</taxon>
        <taxon>Dikarya</taxon>
        <taxon>Ascomycota</taxon>
        <taxon>Pezizomycotina</taxon>
        <taxon>Leotiomycetes</taxon>
        <taxon>Helotiales</taxon>
        <taxon>Mollisiaceae</taxon>
        <taxon>Phialocephala</taxon>
        <taxon>Phialocephala fortinii species complex</taxon>
    </lineage>
</organism>
<dbReference type="GO" id="GO:0047750">
    <property type="term" value="F:cholestenol delta-isomerase activity"/>
    <property type="evidence" value="ECO:0007669"/>
    <property type="project" value="InterPro"/>
</dbReference>
<keyword evidence="4 6" id="KW-1133">Transmembrane helix</keyword>
<dbReference type="PROSITE" id="PS51751">
    <property type="entry name" value="EXPERA"/>
    <property type="match status" value="1"/>
</dbReference>
<evidence type="ECO:0000259" key="9">
    <source>
        <dbReference type="PROSITE" id="PS51751"/>
    </source>
</evidence>
<dbReference type="Proteomes" id="UP000184330">
    <property type="component" value="Unassembled WGS sequence"/>
</dbReference>
<feature type="transmembrane region" description="Helical" evidence="8">
    <location>
        <begin position="209"/>
        <end position="228"/>
    </location>
</feature>
<feature type="region of interest" description="Disordered" evidence="7">
    <location>
        <begin position="239"/>
        <end position="260"/>
    </location>
</feature>
<proteinExistence type="inferred from homology"/>
<evidence type="ECO:0000313" key="11">
    <source>
        <dbReference type="Proteomes" id="UP000184330"/>
    </source>
</evidence>
<reference evidence="10 11" key="1">
    <citation type="submission" date="2016-03" db="EMBL/GenBank/DDBJ databases">
        <authorList>
            <person name="Ploux O."/>
        </authorList>
    </citation>
    <scope>NUCLEOTIDE SEQUENCE [LARGE SCALE GENOMIC DNA]</scope>
    <source>
        <strain evidence="10 11">UAMH 11012</strain>
    </source>
</reference>
<evidence type="ECO:0000256" key="4">
    <source>
        <dbReference type="ARBA" id="ARBA00022989"/>
    </source>
</evidence>
<dbReference type="PANTHER" id="PTHR14207">
    <property type="entry name" value="STEROL ISOMERASE"/>
    <property type="match status" value="1"/>
</dbReference>
<evidence type="ECO:0000256" key="1">
    <source>
        <dbReference type="ARBA" id="ARBA00004141"/>
    </source>
</evidence>
<dbReference type="EMBL" id="FJOG01000071">
    <property type="protein sequence ID" value="CZR69473.1"/>
    <property type="molecule type" value="Genomic_DNA"/>
</dbReference>
<evidence type="ECO:0000256" key="8">
    <source>
        <dbReference type="SAM" id="Phobius"/>
    </source>
</evidence>
<dbReference type="GO" id="GO:0016125">
    <property type="term" value="P:sterol metabolic process"/>
    <property type="evidence" value="ECO:0007669"/>
    <property type="project" value="InterPro"/>
</dbReference>
<feature type="domain" description="EXPERA" evidence="9">
    <location>
        <begin position="48"/>
        <end position="227"/>
    </location>
</feature>
<name>A0A1L7XWP7_9HELO</name>